<dbReference type="RefSeq" id="WP_080858603.1">
    <property type="nucleotide sequence ID" value="NZ_CP077405.1"/>
</dbReference>
<dbReference type="AlphaFoldDB" id="A0A1V8P4M2"/>
<accession>A0A1V8P4M2</accession>
<comment type="caution">
    <text evidence="1">The sequence shown here is derived from an EMBL/GenBank/DDBJ whole genome shotgun (WGS) entry which is preliminary data.</text>
</comment>
<name>A0A1V8P4M2_CITBR</name>
<dbReference type="Proteomes" id="UP000192573">
    <property type="component" value="Unassembled WGS sequence"/>
</dbReference>
<protein>
    <recommendedName>
        <fullName evidence="2">Mu-like prophage FluMu protein gp41</fullName>
    </recommendedName>
</protein>
<dbReference type="EMBL" id="NAEW01000001">
    <property type="protein sequence ID" value="OQM43537.1"/>
    <property type="molecule type" value="Genomic_DNA"/>
</dbReference>
<dbReference type="Pfam" id="PF23746">
    <property type="entry name" value="Gp41_Mu"/>
    <property type="match status" value="1"/>
</dbReference>
<evidence type="ECO:0000313" key="1">
    <source>
        <dbReference type="EMBL" id="OQM43537.1"/>
    </source>
</evidence>
<organism evidence="1">
    <name type="scientific">Citrobacter braakii</name>
    <dbReference type="NCBI Taxonomy" id="57706"/>
    <lineage>
        <taxon>Bacteria</taxon>
        <taxon>Pseudomonadati</taxon>
        <taxon>Pseudomonadota</taxon>
        <taxon>Gammaproteobacteria</taxon>
        <taxon>Enterobacterales</taxon>
        <taxon>Enterobacteriaceae</taxon>
        <taxon>Citrobacter</taxon>
        <taxon>Citrobacter freundii complex</taxon>
    </lineage>
</organism>
<proteinExistence type="predicted"/>
<reference evidence="1" key="1">
    <citation type="submission" date="2017-03" db="EMBL/GenBank/DDBJ databases">
        <authorList>
            <person name="Afonso C.L."/>
            <person name="Miller P.J."/>
            <person name="Scott M.A."/>
            <person name="Spackman E."/>
            <person name="Goraichik I."/>
            <person name="Dimitrov K.M."/>
            <person name="Suarez D.L."/>
            <person name="Swayne D.E."/>
        </authorList>
    </citation>
    <scope>NUCLEOTIDE SEQUENCE [LARGE SCALE GENOMIC DNA]</scope>
    <source>
        <strain evidence="1">ATCC 51113</strain>
    </source>
</reference>
<sequence>MTAKTRKTPPKKDAGENDQAVLNAIQQALDGDDPRTAGLTEQLQKGYVDLLDGLPFGEGREYRVTFRELSAKDSIDAETEAERYIETRNGPVLIASPSLRGVALLRRQIAAVGEIEGPLSLLQIGQLSERDLSRLMVAVNLRDTALAGKLAGDKGRLGAVPE</sequence>
<dbReference type="InterPro" id="IPR056974">
    <property type="entry name" value="Tail_Gp41-like"/>
</dbReference>
<gene>
    <name evidence="1" type="ORF">BZK42_01215</name>
</gene>
<evidence type="ECO:0008006" key="2">
    <source>
        <dbReference type="Google" id="ProtNLM"/>
    </source>
</evidence>